<protein>
    <submittedName>
        <fullName evidence="1">Uncharacterized protein</fullName>
    </submittedName>
</protein>
<dbReference type="Proteomes" id="UP000054843">
    <property type="component" value="Unassembled WGS sequence"/>
</dbReference>
<keyword evidence="2" id="KW-1185">Reference proteome</keyword>
<comment type="caution">
    <text evidence="1">The sequence shown here is derived from an EMBL/GenBank/DDBJ whole genome shotgun (WGS) entry which is preliminary data.</text>
</comment>
<sequence>MAFYDGNKASLVHKKRPAKSENYFDANKLAQLLVLSTFSRKDFLKFHWTNTCPAVKFRLSWAKAFSVHSVQQLRYI</sequence>
<organism evidence="1 2">
    <name type="scientific">Trichinella papuae</name>
    <dbReference type="NCBI Taxonomy" id="268474"/>
    <lineage>
        <taxon>Eukaryota</taxon>
        <taxon>Metazoa</taxon>
        <taxon>Ecdysozoa</taxon>
        <taxon>Nematoda</taxon>
        <taxon>Enoplea</taxon>
        <taxon>Dorylaimia</taxon>
        <taxon>Trichinellida</taxon>
        <taxon>Trichinellidae</taxon>
        <taxon>Trichinella</taxon>
    </lineage>
</organism>
<dbReference type="AlphaFoldDB" id="A0A0V1MFM6"/>
<evidence type="ECO:0000313" key="2">
    <source>
        <dbReference type="Proteomes" id="UP000054843"/>
    </source>
</evidence>
<gene>
    <name evidence="1" type="ORF">T10_8848</name>
</gene>
<name>A0A0V1MFM6_9BILA</name>
<evidence type="ECO:0000313" key="1">
    <source>
        <dbReference type="EMBL" id="KRZ70421.1"/>
    </source>
</evidence>
<dbReference type="EMBL" id="JYDO01000114">
    <property type="protein sequence ID" value="KRZ70421.1"/>
    <property type="molecule type" value="Genomic_DNA"/>
</dbReference>
<reference evidence="1 2" key="1">
    <citation type="submission" date="2015-01" db="EMBL/GenBank/DDBJ databases">
        <title>Evolution of Trichinella species and genotypes.</title>
        <authorList>
            <person name="Korhonen P.K."/>
            <person name="Edoardo P."/>
            <person name="Giuseppe L.R."/>
            <person name="Gasser R.B."/>
        </authorList>
    </citation>
    <scope>NUCLEOTIDE SEQUENCE [LARGE SCALE GENOMIC DNA]</scope>
    <source>
        <strain evidence="1">ISS1980</strain>
    </source>
</reference>
<accession>A0A0V1MFM6</accession>
<proteinExistence type="predicted"/>